<dbReference type="RefSeq" id="WP_220118938.1">
    <property type="nucleotide sequence ID" value="NZ_JAHZUY010000073.1"/>
</dbReference>
<dbReference type="Pfam" id="PF04340">
    <property type="entry name" value="DUF484"/>
    <property type="match status" value="1"/>
</dbReference>
<dbReference type="EMBL" id="JAHZUY010000073">
    <property type="protein sequence ID" value="MBW8271161.1"/>
    <property type="molecule type" value="Genomic_DNA"/>
</dbReference>
<dbReference type="InterPro" id="IPR029016">
    <property type="entry name" value="GAF-like_dom_sf"/>
</dbReference>
<reference evidence="2 3" key="1">
    <citation type="submission" date="2021-08" db="EMBL/GenBank/DDBJ databases">
        <title>Caldovatus sediminis gen. nov., sp. nov., a moderately thermophilic bacterium isolated from a hot spring.</title>
        <authorList>
            <person name="Hu C.-J."/>
            <person name="Li W.-J."/>
            <person name="Xian W.-D."/>
        </authorList>
    </citation>
    <scope>NUCLEOTIDE SEQUENCE [LARGE SCALE GENOMIC DNA]</scope>
    <source>
        <strain evidence="2 3">SYSU G05006</strain>
    </source>
</reference>
<name>A0ABS7F8K4_9PROT</name>
<accession>A0ABS7F8K4</accession>
<sequence>MTAHGSTSTAAASAATAAPASATARAGEERGPADPEAEAVAAFLRAHPEFLAERPELYRVLLPPRRVHGEVFADHMAAMLAAERNRLRAIEAEMDALLADGRAGAGLAVRVRLAVLALMRATDVVETVTQELPALLGVETCSLAAEPAPAQPYRRHAAPGWTRGVLPLPQGTVARLLGPGRDAVVRSQPTDREMLHAEAAPLVARDALARVPLFGAGPMLLAIGAREPAALPARQAAATIAFLGRAVGAALARG</sequence>
<evidence type="ECO:0000313" key="3">
    <source>
        <dbReference type="Proteomes" id="UP001519924"/>
    </source>
</evidence>
<evidence type="ECO:0000256" key="1">
    <source>
        <dbReference type="SAM" id="MobiDB-lite"/>
    </source>
</evidence>
<organism evidence="2 3">
    <name type="scientific">Caldovatus aquaticus</name>
    <dbReference type="NCBI Taxonomy" id="2865671"/>
    <lineage>
        <taxon>Bacteria</taxon>
        <taxon>Pseudomonadati</taxon>
        <taxon>Pseudomonadota</taxon>
        <taxon>Alphaproteobacteria</taxon>
        <taxon>Acetobacterales</taxon>
        <taxon>Roseomonadaceae</taxon>
        <taxon>Caldovatus</taxon>
    </lineage>
</organism>
<comment type="caution">
    <text evidence="2">The sequence shown here is derived from an EMBL/GenBank/DDBJ whole genome shotgun (WGS) entry which is preliminary data.</text>
</comment>
<dbReference type="Proteomes" id="UP001519924">
    <property type="component" value="Unassembled WGS sequence"/>
</dbReference>
<protein>
    <submittedName>
        <fullName evidence="2">DUF484 family protein</fullName>
    </submittedName>
</protein>
<feature type="compositionally biased region" description="Low complexity" evidence="1">
    <location>
        <begin position="1"/>
        <end position="25"/>
    </location>
</feature>
<gene>
    <name evidence="2" type="ORF">K1J50_16905</name>
</gene>
<proteinExistence type="predicted"/>
<feature type="region of interest" description="Disordered" evidence="1">
    <location>
        <begin position="1"/>
        <end position="36"/>
    </location>
</feature>
<keyword evidence="3" id="KW-1185">Reference proteome</keyword>
<dbReference type="InterPro" id="IPR007435">
    <property type="entry name" value="DUF484"/>
</dbReference>
<dbReference type="Gene3D" id="3.30.450.40">
    <property type="match status" value="1"/>
</dbReference>
<evidence type="ECO:0000313" key="2">
    <source>
        <dbReference type="EMBL" id="MBW8271161.1"/>
    </source>
</evidence>